<dbReference type="KEGG" id="apuu:APUU_70283A"/>
<gene>
    <name evidence="2" type="ORF">APUU_70283A</name>
</gene>
<keyword evidence="3" id="KW-1185">Reference proteome</keyword>
<evidence type="ECO:0000313" key="2">
    <source>
        <dbReference type="EMBL" id="BCS28713.1"/>
    </source>
</evidence>
<feature type="non-terminal residue" evidence="2">
    <location>
        <position position="1"/>
    </location>
</feature>
<evidence type="ECO:0000313" key="3">
    <source>
        <dbReference type="Proteomes" id="UP000654913"/>
    </source>
</evidence>
<dbReference type="EMBL" id="AP024449">
    <property type="protein sequence ID" value="BCS28713.1"/>
    <property type="molecule type" value="Genomic_DNA"/>
</dbReference>
<dbReference type="Proteomes" id="UP000654913">
    <property type="component" value="Chromosome 7"/>
</dbReference>
<reference evidence="2" key="1">
    <citation type="submission" date="2021-01" db="EMBL/GenBank/DDBJ databases">
        <authorList>
            <consortium name="Aspergillus puulaauensis MK2 genome sequencing consortium"/>
            <person name="Kazuki M."/>
            <person name="Futagami T."/>
        </authorList>
    </citation>
    <scope>NUCLEOTIDE SEQUENCE</scope>
    <source>
        <strain evidence="2">MK2</strain>
    </source>
</reference>
<evidence type="ECO:0000256" key="1">
    <source>
        <dbReference type="SAM" id="MobiDB-lite"/>
    </source>
</evidence>
<sequence length="95" mass="10820">DFQWNRPTEDASQVGDCCDRIRIVDLLYLSTFASRQVGGQDEERKIERSASHVIQSGLAQMANDNGHPEKHESTWPEQRCIANHPELDVGQREKS</sequence>
<feature type="compositionally biased region" description="Basic and acidic residues" evidence="1">
    <location>
        <begin position="85"/>
        <end position="95"/>
    </location>
</feature>
<feature type="region of interest" description="Disordered" evidence="1">
    <location>
        <begin position="62"/>
        <end position="95"/>
    </location>
</feature>
<name>A0A7R7XXK1_9EURO</name>
<dbReference type="RefSeq" id="XP_041560899.1">
    <property type="nucleotide sequence ID" value="XM_041695139.1"/>
</dbReference>
<protein>
    <submittedName>
        <fullName evidence="2">Uncharacterized protein</fullName>
    </submittedName>
</protein>
<dbReference type="GeneID" id="64978710"/>
<proteinExistence type="predicted"/>
<reference evidence="2" key="2">
    <citation type="submission" date="2021-02" db="EMBL/GenBank/DDBJ databases">
        <title>Aspergillus puulaauensis MK2 genome sequence.</title>
        <authorList>
            <person name="Futagami T."/>
            <person name="Mori K."/>
            <person name="Kadooka C."/>
            <person name="Tanaka T."/>
        </authorList>
    </citation>
    <scope>NUCLEOTIDE SEQUENCE</scope>
    <source>
        <strain evidence="2">MK2</strain>
    </source>
</reference>
<accession>A0A7R7XXK1</accession>
<dbReference type="AlphaFoldDB" id="A0A7R7XXK1"/>
<organism evidence="2 3">
    <name type="scientific">Aspergillus puulaauensis</name>
    <dbReference type="NCBI Taxonomy" id="1220207"/>
    <lineage>
        <taxon>Eukaryota</taxon>
        <taxon>Fungi</taxon>
        <taxon>Dikarya</taxon>
        <taxon>Ascomycota</taxon>
        <taxon>Pezizomycotina</taxon>
        <taxon>Eurotiomycetes</taxon>
        <taxon>Eurotiomycetidae</taxon>
        <taxon>Eurotiales</taxon>
        <taxon>Aspergillaceae</taxon>
        <taxon>Aspergillus</taxon>
    </lineage>
</organism>